<protein>
    <submittedName>
        <fullName evidence="1">Uncharacterized protein</fullName>
    </submittedName>
</protein>
<gene>
    <name evidence="1" type="ORF">LOY88_006730</name>
</gene>
<evidence type="ECO:0000313" key="1">
    <source>
        <dbReference type="EMBL" id="KAI2381600.1"/>
    </source>
</evidence>
<organism evidence="1">
    <name type="scientific">Ophidiomyces ophidiicola</name>
    <dbReference type="NCBI Taxonomy" id="1387563"/>
    <lineage>
        <taxon>Eukaryota</taxon>
        <taxon>Fungi</taxon>
        <taxon>Dikarya</taxon>
        <taxon>Ascomycota</taxon>
        <taxon>Pezizomycotina</taxon>
        <taxon>Eurotiomycetes</taxon>
        <taxon>Eurotiomycetidae</taxon>
        <taxon>Onygenales</taxon>
        <taxon>Onygenaceae</taxon>
        <taxon>Ophidiomyces</taxon>
    </lineage>
</organism>
<sequence>MPEPGEPYQRHGHCLYPAQLAYGCHGVPAGTQFQELETRHKQAVKQALEISWEEDHQSPQLSLHWLVDRPRAPVNPVSSRTREAFATERDVSVIFRGDLGADRDPLTALANAFYRDSLAAHNVVMGWYSTSKPFLQIGMIKETETRPHYAADAQSSFMHFAEYVTVLGFGLTQEHEYSLRSRPACAYYATKAVFLRALFDREGAIFAFIRPDSDLLAGELCYPLCMEDQTNRAFPRHQRVGRCRNRNEPENRYL</sequence>
<proteinExistence type="predicted"/>
<reference evidence="1" key="1">
    <citation type="journal article" date="2022" name="bioRxiv">
        <title>Population genetic analysis of Ophidiomyces ophidiicola, the causative agent of snake fungal disease, indicates recent introductions to the USA.</title>
        <authorList>
            <person name="Ladner J.T."/>
            <person name="Palmer J.M."/>
            <person name="Ettinger C.L."/>
            <person name="Stajich J.E."/>
            <person name="Farrell T.M."/>
            <person name="Glorioso B.M."/>
            <person name="Lawson B."/>
            <person name="Price S.J."/>
            <person name="Stengle A.G."/>
            <person name="Grear D.A."/>
            <person name="Lorch J.M."/>
        </authorList>
    </citation>
    <scope>NUCLEOTIDE SEQUENCE</scope>
    <source>
        <strain evidence="1">NWHC 24266-5</strain>
    </source>
</reference>
<name>A0ACB8UM46_9EURO</name>
<comment type="caution">
    <text evidence="1">The sequence shown here is derived from an EMBL/GenBank/DDBJ whole genome shotgun (WGS) entry which is preliminary data.</text>
</comment>
<accession>A0ACB8UM46</accession>
<dbReference type="EMBL" id="JALBCA010000198">
    <property type="protein sequence ID" value="KAI2381600.1"/>
    <property type="molecule type" value="Genomic_DNA"/>
</dbReference>